<evidence type="ECO:0000313" key="3">
    <source>
        <dbReference type="Proteomes" id="UP000658656"/>
    </source>
</evidence>
<sequence>MKPVLAFDWCGTLVADIRRATQATAAVLRRHGREDWDTSSFRDTFRLPLTDFFAELAVPPTLIEETVELWHTEMGRSRPVPAPGAVQLLRQARNAGWAVAVVSAVGCLEQDLNHLGWHGLIDFVHPGVTDKAAALRELAETGPVTYVGDTEYDVVAATRACATAVAYTGGYRPADALLTAGPAATVDDLDALAALLAAPDCVRRRAPRLSVLHSVADRSSGYLLHTPGGLVLVDCGPGVVDALDRSGQLPDVRAVVITHAHAGHSLDVVALASARHQPRRRPLLFAPAHALDLFDQLDRLYCGAVGRTFEQIALPMDGTTGLAVVPGVTLFSYPARHSVPSAALRFQLPEATVAFSSDTGVTDAVIAAASDATVFVCEATHLDPVHDTAGHLSARQAGLMADRAGAETLLLSHLADPADGLAAIERARDCFDNSLTAASSGTVLSLVR</sequence>
<dbReference type="InterPro" id="IPR036412">
    <property type="entry name" value="HAD-like_sf"/>
</dbReference>
<dbReference type="Gene3D" id="3.60.15.10">
    <property type="entry name" value="Ribonuclease Z/Hydroxyacylglutathione hydrolase-like"/>
    <property type="match status" value="1"/>
</dbReference>
<feature type="domain" description="Metallo-beta-lactamase" evidence="1">
    <location>
        <begin position="218"/>
        <end position="413"/>
    </location>
</feature>
<dbReference type="PANTHER" id="PTHR46018">
    <property type="entry name" value="ZINC PHOSPHODIESTERASE ELAC PROTEIN 1"/>
    <property type="match status" value="1"/>
</dbReference>
<dbReference type="Pfam" id="PF13419">
    <property type="entry name" value="HAD_2"/>
    <property type="match status" value="1"/>
</dbReference>
<dbReference type="Pfam" id="PF12706">
    <property type="entry name" value="Lactamase_B_2"/>
    <property type="match status" value="1"/>
</dbReference>
<name>A0A8H9IT47_9PSEU</name>
<reference evidence="2" key="1">
    <citation type="journal article" date="2014" name="Int. J. Syst. Evol. Microbiol.">
        <title>Complete genome sequence of Corynebacterium casei LMG S-19264T (=DSM 44701T), isolated from a smear-ripened cheese.</title>
        <authorList>
            <consortium name="US DOE Joint Genome Institute (JGI-PGF)"/>
            <person name="Walter F."/>
            <person name="Albersmeier A."/>
            <person name="Kalinowski J."/>
            <person name="Ruckert C."/>
        </authorList>
    </citation>
    <scope>NUCLEOTIDE SEQUENCE</scope>
    <source>
        <strain evidence="2">CGMCC 4.7679</strain>
    </source>
</reference>
<dbReference type="EMBL" id="BNAV01000004">
    <property type="protein sequence ID" value="GHF60124.1"/>
    <property type="molecule type" value="Genomic_DNA"/>
</dbReference>
<dbReference type="Proteomes" id="UP000658656">
    <property type="component" value="Unassembled WGS sequence"/>
</dbReference>
<dbReference type="Gene3D" id="3.40.50.1000">
    <property type="entry name" value="HAD superfamily/HAD-like"/>
    <property type="match status" value="1"/>
</dbReference>
<dbReference type="RefSeq" id="WP_145935372.1">
    <property type="nucleotide sequence ID" value="NZ_BNAV01000004.1"/>
</dbReference>
<gene>
    <name evidence="2" type="ORF">GCM10017566_37190</name>
</gene>
<evidence type="ECO:0000259" key="1">
    <source>
        <dbReference type="SMART" id="SM00849"/>
    </source>
</evidence>
<dbReference type="GO" id="GO:0042781">
    <property type="term" value="F:3'-tRNA processing endoribonuclease activity"/>
    <property type="evidence" value="ECO:0007669"/>
    <property type="project" value="TreeGrafter"/>
</dbReference>
<organism evidence="2 3">
    <name type="scientific">Amycolatopsis bartoniae</name>
    <dbReference type="NCBI Taxonomy" id="941986"/>
    <lineage>
        <taxon>Bacteria</taxon>
        <taxon>Bacillati</taxon>
        <taxon>Actinomycetota</taxon>
        <taxon>Actinomycetes</taxon>
        <taxon>Pseudonocardiales</taxon>
        <taxon>Pseudonocardiaceae</taxon>
        <taxon>Amycolatopsis</taxon>
    </lineage>
</organism>
<evidence type="ECO:0000313" key="2">
    <source>
        <dbReference type="EMBL" id="GHF60124.1"/>
    </source>
</evidence>
<dbReference type="PANTHER" id="PTHR46018:SF4">
    <property type="entry name" value="METALLO-HYDROLASE YHFI-RELATED"/>
    <property type="match status" value="1"/>
</dbReference>
<dbReference type="InterPro" id="IPR023214">
    <property type="entry name" value="HAD_sf"/>
</dbReference>
<protein>
    <recommendedName>
        <fullName evidence="1">Metallo-beta-lactamase domain-containing protein</fullName>
    </recommendedName>
</protein>
<dbReference type="SMART" id="SM00849">
    <property type="entry name" value="Lactamase_B"/>
    <property type="match status" value="1"/>
</dbReference>
<accession>A0A8H9IT47</accession>
<dbReference type="SUPFAM" id="SSF56784">
    <property type="entry name" value="HAD-like"/>
    <property type="match status" value="1"/>
</dbReference>
<dbReference type="SUPFAM" id="SSF56281">
    <property type="entry name" value="Metallo-hydrolase/oxidoreductase"/>
    <property type="match status" value="1"/>
</dbReference>
<dbReference type="AlphaFoldDB" id="A0A8H9IT47"/>
<comment type="caution">
    <text evidence="2">The sequence shown here is derived from an EMBL/GenBank/DDBJ whole genome shotgun (WGS) entry which is preliminary data.</text>
</comment>
<dbReference type="OrthoDB" id="2971563at2"/>
<dbReference type="InterPro" id="IPR041492">
    <property type="entry name" value="HAD_2"/>
</dbReference>
<reference evidence="2" key="2">
    <citation type="submission" date="2020-09" db="EMBL/GenBank/DDBJ databases">
        <authorList>
            <person name="Sun Q."/>
            <person name="Zhou Y."/>
        </authorList>
    </citation>
    <scope>NUCLEOTIDE SEQUENCE</scope>
    <source>
        <strain evidence="2">CGMCC 4.7679</strain>
    </source>
</reference>
<dbReference type="InterPro" id="IPR023198">
    <property type="entry name" value="PGP-like_dom2"/>
</dbReference>
<keyword evidence="3" id="KW-1185">Reference proteome</keyword>
<proteinExistence type="predicted"/>
<dbReference type="InterPro" id="IPR036866">
    <property type="entry name" value="RibonucZ/Hydroxyglut_hydro"/>
</dbReference>
<dbReference type="Gene3D" id="1.10.150.240">
    <property type="entry name" value="Putative phosphatase, domain 2"/>
    <property type="match status" value="1"/>
</dbReference>
<dbReference type="InterPro" id="IPR001279">
    <property type="entry name" value="Metallo-B-lactamas"/>
</dbReference>